<dbReference type="GO" id="GO:0006633">
    <property type="term" value="P:fatty acid biosynthetic process"/>
    <property type="evidence" value="ECO:0007669"/>
    <property type="project" value="TreeGrafter"/>
</dbReference>
<dbReference type="SUPFAM" id="SSF53901">
    <property type="entry name" value="Thiolase-like"/>
    <property type="match status" value="2"/>
</dbReference>
<keyword evidence="2" id="KW-0808">Transferase</keyword>
<evidence type="ECO:0000313" key="4">
    <source>
        <dbReference type="EMBL" id="RZC51559.1"/>
    </source>
</evidence>
<dbReference type="GO" id="GO:0005739">
    <property type="term" value="C:mitochondrion"/>
    <property type="evidence" value="ECO:0007669"/>
    <property type="project" value="TreeGrafter"/>
</dbReference>
<dbReference type="EMBL" id="CM010716">
    <property type="protein sequence ID" value="RZC51559.1"/>
    <property type="molecule type" value="Genomic_DNA"/>
</dbReference>
<dbReference type="GO" id="GO:0004315">
    <property type="term" value="F:3-oxoacyl-[acyl-carrier-protein] synthase activity"/>
    <property type="evidence" value="ECO:0007669"/>
    <property type="project" value="UniProtKB-EC"/>
</dbReference>
<accession>A0A4Y7IVM6</accession>
<evidence type="ECO:0000313" key="5">
    <source>
        <dbReference type="Proteomes" id="UP000316621"/>
    </source>
</evidence>
<name>A0A4Y7IVM6_PAPSO</name>
<evidence type="ECO:0000256" key="2">
    <source>
        <dbReference type="ARBA" id="ARBA00022679"/>
    </source>
</evidence>
<feature type="domain" description="Beta-ketoacyl synthase-like N-terminal" evidence="3">
    <location>
        <begin position="3"/>
        <end position="172"/>
    </location>
</feature>
<keyword evidence="5" id="KW-1185">Reference proteome</keyword>
<dbReference type="EC" id="2.3.1.41" evidence="1"/>
<sequence length="273" mass="29638">MNELDKTRCGILVGSGMGGTRILLMHDKFCFEQVFNDAIEALRISYKKMNPFCVPFASTNMGPAVLAINLGWIGPNYSISTSCATSNFCNLNAVNHIIRGEADVVLRGVSDSVIIPLGGFVACRALSKGTRIQPKLQALGILLVSHISSQNRDGFVMGEEAGVLLFEELDHAKAEFLGGSFTSDDRASSRLSICQCLMTYWLLQLRVNSTKCMISHLLGAAGAVEIHLSTSFLSYKLDKDAGWPEERETWHKGGISNSFGIGGHNSSILLSPY</sequence>
<dbReference type="Pfam" id="PF00109">
    <property type="entry name" value="ketoacyl-synt"/>
    <property type="match status" value="1"/>
</dbReference>
<protein>
    <recommendedName>
        <fullName evidence="1">beta-ketoacyl-[acyl-carrier-protein] synthase I</fullName>
        <ecNumber evidence="1">2.3.1.41</ecNumber>
    </recommendedName>
</protein>
<evidence type="ECO:0000256" key="1">
    <source>
        <dbReference type="ARBA" id="ARBA00013191"/>
    </source>
</evidence>
<dbReference type="STRING" id="3469.A0A4Y7IVM6"/>
<dbReference type="PANTHER" id="PTHR11712">
    <property type="entry name" value="POLYKETIDE SYNTHASE-RELATED"/>
    <property type="match status" value="1"/>
</dbReference>
<reference evidence="4 5" key="1">
    <citation type="journal article" date="2018" name="Science">
        <title>The opium poppy genome and morphinan production.</title>
        <authorList>
            <person name="Guo L."/>
            <person name="Winzer T."/>
            <person name="Yang X."/>
            <person name="Li Y."/>
            <person name="Ning Z."/>
            <person name="He Z."/>
            <person name="Teodor R."/>
            <person name="Lu Y."/>
            <person name="Bowser T.A."/>
            <person name="Graham I.A."/>
            <person name="Ye K."/>
        </authorList>
    </citation>
    <scope>NUCLEOTIDE SEQUENCE [LARGE SCALE GENOMIC DNA]</scope>
    <source>
        <strain evidence="5">cv. HN1</strain>
        <tissue evidence="4">Leaves</tissue>
    </source>
</reference>
<dbReference type="InterPro" id="IPR000794">
    <property type="entry name" value="Beta-ketoacyl_synthase"/>
</dbReference>
<dbReference type="PANTHER" id="PTHR11712:SF332">
    <property type="entry name" value="3-OXOACYL-[ACYL-CARRIER-PROTEIN] SYNTHASE II, CHLOROPLASTIC"/>
    <property type="match status" value="1"/>
</dbReference>
<gene>
    <name evidence="4" type="ORF">C5167_019985</name>
</gene>
<dbReference type="Gene3D" id="3.40.47.10">
    <property type="match status" value="1"/>
</dbReference>
<dbReference type="Proteomes" id="UP000316621">
    <property type="component" value="Chromosome 2"/>
</dbReference>
<dbReference type="InterPro" id="IPR014030">
    <property type="entry name" value="Ketoacyl_synth_N"/>
</dbReference>
<dbReference type="Gramene" id="RZC51559">
    <property type="protein sequence ID" value="RZC51559"/>
    <property type="gene ID" value="C5167_019985"/>
</dbReference>
<dbReference type="InterPro" id="IPR016039">
    <property type="entry name" value="Thiolase-like"/>
</dbReference>
<dbReference type="AlphaFoldDB" id="A0A4Y7IVM6"/>
<evidence type="ECO:0000259" key="3">
    <source>
        <dbReference type="Pfam" id="PF00109"/>
    </source>
</evidence>
<organism evidence="4 5">
    <name type="scientific">Papaver somniferum</name>
    <name type="common">Opium poppy</name>
    <dbReference type="NCBI Taxonomy" id="3469"/>
    <lineage>
        <taxon>Eukaryota</taxon>
        <taxon>Viridiplantae</taxon>
        <taxon>Streptophyta</taxon>
        <taxon>Embryophyta</taxon>
        <taxon>Tracheophyta</taxon>
        <taxon>Spermatophyta</taxon>
        <taxon>Magnoliopsida</taxon>
        <taxon>Ranunculales</taxon>
        <taxon>Papaveraceae</taxon>
        <taxon>Papaveroideae</taxon>
        <taxon>Papaver</taxon>
    </lineage>
</organism>
<proteinExistence type="predicted"/>